<name>A0AC34G4G4_9BILA</name>
<protein>
    <submittedName>
        <fullName evidence="2">Uncharacterized protein</fullName>
    </submittedName>
</protein>
<evidence type="ECO:0000313" key="2">
    <source>
        <dbReference type="WBParaSite" id="ES5_v2.g24566.t1"/>
    </source>
</evidence>
<proteinExistence type="predicted"/>
<organism evidence="1 2">
    <name type="scientific">Panagrolaimus sp. ES5</name>
    <dbReference type="NCBI Taxonomy" id="591445"/>
    <lineage>
        <taxon>Eukaryota</taxon>
        <taxon>Metazoa</taxon>
        <taxon>Ecdysozoa</taxon>
        <taxon>Nematoda</taxon>
        <taxon>Chromadorea</taxon>
        <taxon>Rhabditida</taxon>
        <taxon>Tylenchina</taxon>
        <taxon>Panagrolaimomorpha</taxon>
        <taxon>Panagrolaimoidea</taxon>
        <taxon>Panagrolaimidae</taxon>
        <taxon>Panagrolaimus</taxon>
    </lineage>
</organism>
<reference evidence="2" key="1">
    <citation type="submission" date="2022-11" db="UniProtKB">
        <authorList>
            <consortium name="WormBaseParasite"/>
        </authorList>
    </citation>
    <scope>IDENTIFICATION</scope>
</reference>
<dbReference type="Proteomes" id="UP000887579">
    <property type="component" value="Unplaced"/>
</dbReference>
<sequence>MASKDNYLFFNDKPIGQDDISSTDRYDNLNLNQNRRSNLSSSYLNVDKDSGEKDEFKKSKSAVNNSTLSLHIAAYENLNEDTSDSDGGENDDLKSEDGKTNLLKNCKNAKQFFTMPSSIIKVTF</sequence>
<dbReference type="WBParaSite" id="ES5_v2.g24566.t1">
    <property type="protein sequence ID" value="ES5_v2.g24566.t1"/>
    <property type="gene ID" value="ES5_v2.g24566"/>
</dbReference>
<accession>A0AC34G4G4</accession>
<evidence type="ECO:0000313" key="1">
    <source>
        <dbReference type="Proteomes" id="UP000887579"/>
    </source>
</evidence>